<keyword evidence="2" id="KW-0963">Cytoplasm</keyword>
<evidence type="ECO:0000313" key="11">
    <source>
        <dbReference type="EMBL" id="EPZ32972.1"/>
    </source>
</evidence>
<keyword evidence="6" id="KW-0206">Cytoskeleton</keyword>
<dbReference type="EMBL" id="KE561091">
    <property type="protein sequence ID" value="EPZ32972.1"/>
    <property type="molecule type" value="Genomic_DNA"/>
</dbReference>
<keyword evidence="4" id="KW-0282">Flagellum</keyword>
<accession>A0A075AW87</accession>
<evidence type="ECO:0000256" key="10">
    <source>
        <dbReference type="ARBA" id="ARBA00041080"/>
    </source>
</evidence>
<evidence type="ECO:0000313" key="14">
    <source>
        <dbReference type="Proteomes" id="UP000281549"/>
    </source>
</evidence>
<reference evidence="11 13" key="1">
    <citation type="journal article" date="2013" name="Curr. Biol.">
        <title>Shared signatures of parasitism and phylogenomics unite Cryptomycota and microsporidia.</title>
        <authorList>
            <person name="James T.Y."/>
            <person name="Pelin A."/>
            <person name="Bonen L."/>
            <person name="Ahrendt S."/>
            <person name="Sain D."/>
            <person name="Corradi N."/>
            <person name="Stajich J.E."/>
        </authorList>
    </citation>
    <scope>NUCLEOTIDE SEQUENCE [LARGE SCALE GENOMIC DNA]</scope>
    <source>
        <strain evidence="11 13">CSF55</strain>
        <strain evidence="11 13">CSF55</strain>
    </source>
</reference>
<dbReference type="GO" id="GO:0001534">
    <property type="term" value="C:radial spoke"/>
    <property type="evidence" value="ECO:0007669"/>
    <property type="project" value="InterPro"/>
</dbReference>
<reference evidence="12" key="3">
    <citation type="submission" date="2018-08" db="EMBL/GenBank/DDBJ databases">
        <title>Leveraging single-cell genomics to expand the Fungal Tree of Life.</title>
        <authorList>
            <consortium name="DOE Joint Genome Institute"/>
            <person name="Ahrendt S.R."/>
            <person name="Quandt C.A."/>
            <person name="Ciobanu D."/>
            <person name="Clum A."/>
            <person name="Salamov A."/>
            <person name="Andreopoulos B."/>
            <person name="Cheng J.-F."/>
            <person name="Woyke T."/>
            <person name="Pelin A."/>
            <person name="Henrissat B."/>
            <person name="Reynolds N."/>
            <person name="Benny G.L."/>
            <person name="Smith M.E."/>
            <person name="James T.Y."/>
            <person name="Grigoriev I.V."/>
        </authorList>
    </citation>
    <scope>NUCLEOTIDE SEQUENCE</scope>
    <source>
        <strain evidence="12">CSF55</strain>
    </source>
</reference>
<evidence type="ECO:0000256" key="6">
    <source>
        <dbReference type="ARBA" id="ARBA00023212"/>
    </source>
</evidence>
<comment type="similarity">
    <text evidence="9">Belongs to the flagellar radial spoke RSP9 family.</text>
</comment>
<dbReference type="OrthoDB" id="10258956at2759"/>
<dbReference type="Proteomes" id="UP000281549">
    <property type="component" value="Unassembled WGS sequence"/>
</dbReference>
<keyword evidence="13" id="KW-1185">Reference proteome</keyword>
<gene>
    <name evidence="11" type="ORF">O9G_003703</name>
    <name evidence="12" type="ORF">ROZALSC1DRAFT_28497</name>
</gene>
<dbReference type="InterPro" id="IPR055316">
    <property type="entry name" value="RSP9"/>
</dbReference>
<evidence type="ECO:0000256" key="3">
    <source>
        <dbReference type="ARBA" id="ARBA00022794"/>
    </source>
</evidence>
<dbReference type="Pfam" id="PF04712">
    <property type="entry name" value="Radial_spoke"/>
    <property type="match status" value="1"/>
</dbReference>
<dbReference type="EMBL" id="ML005133">
    <property type="protein sequence ID" value="RKP19956.1"/>
    <property type="molecule type" value="Genomic_DNA"/>
</dbReference>
<protein>
    <recommendedName>
        <fullName evidence="10">Radial spoke head protein 9 homolog</fullName>
    </recommendedName>
</protein>
<keyword evidence="5" id="KW-0969">Cilium</keyword>
<evidence type="ECO:0000256" key="4">
    <source>
        <dbReference type="ARBA" id="ARBA00022846"/>
    </source>
</evidence>
<evidence type="ECO:0000313" key="12">
    <source>
        <dbReference type="EMBL" id="RKP19956.1"/>
    </source>
</evidence>
<evidence type="ECO:0000256" key="5">
    <source>
        <dbReference type="ARBA" id="ARBA00023069"/>
    </source>
</evidence>
<sequence>MDINDLGNLANVGFTLTPEELTAVSSSLTLLQTSQGYSGVRLWGKVLGIQRDYYVAFCNGKDIVSDKNFFISFDLVQWMQLPNVTAEEKKLTSRIHQRFLGDPSYEYVIQNTKQPEVQESTTITEEKRLIAMIERIHDETFIMPRGSVYRDFSTNSIVLNPTFKGLSYDEATQMNFYYHSKPSDGFIRRSKMDPDDIIDEFDLFDALTDQNPNFWHLGSAENGMLVCLKNAKWPGSVSFHRSQNRSFGSFYFGLGVENREIGYGF</sequence>
<dbReference type="HOGENOM" id="CLU_068343_1_0_1"/>
<dbReference type="InterPro" id="IPR006802">
    <property type="entry name" value="Radial_spoke"/>
</dbReference>
<evidence type="ECO:0000256" key="2">
    <source>
        <dbReference type="ARBA" id="ARBA00022490"/>
    </source>
</evidence>
<dbReference type="GO" id="GO:0060294">
    <property type="term" value="P:cilium movement involved in cell motility"/>
    <property type="evidence" value="ECO:0007669"/>
    <property type="project" value="InterPro"/>
</dbReference>
<keyword evidence="7" id="KW-0966">Cell projection</keyword>
<dbReference type="AlphaFoldDB" id="A0A075AW87"/>
<keyword evidence="3" id="KW-0970">Cilium biogenesis/degradation</keyword>
<evidence type="ECO:0000313" key="13">
    <source>
        <dbReference type="Proteomes" id="UP000030755"/>
    </source>
</evidence>
<comment type="subcellular location">
    <subcellularLocation>
        <location evidence="8">Cell projection</location>
        <location evidence="8">Kinocilium</location>
    </subcellularLocation>
    <subcellularLocation>
        <location evidence="1">Cytoplasm</location>
        <location evidence="1">Cytoskeleton</location>
        <location evidence="1">Flagellum axoneme</location>
    </subcellularLocation>
</comment>
<reference evidence="14" key="2">
    <citation type="journal article" date="2018" name="Nat. Microbiol.">
        <title>Leveraging single-cell genomics to expand the fungal tree of life.</title>
        <authorList>
            <person name="Ahrendt S.R."/>
            <person name="Quandt C.A."/>
            <person name="Ciobanu D."/>
            <person name="Clum A."/>
            <person name="Salamov A."/>
            <person name="Andreopoulos B."/>
            <person name="Cheng J.F."/>
            <person name="Woyke T."/>
            <person name="Pelin A."/>
            <person name="Henrissat B."/>
            <person name="Reynolds N.K."/>
            <person name="Benny G.L."/>
            <person name="Smith M.E."/>
            <person name="James T.Y."/>
            <person name="Grigoriev I.V."/>
        </authorList>
    </citation>
    <scope>NUCLEOTIDE SEQUENCE [LARGE SCALE GENOMIC DNA]</scope>
    <source>
        <strain evidence="14">CSF55</strain>
    </source>
</reference>
<evidence type="ECO:0000256" key="8">
    <source>
        <dbReference type="ARBA" id="ARBA00037822"/>
    </source>
</evidence>
<dbReference type="Proteomes" id="UP000030755">
    <property type="component" value="Unassembled WGS sequence"/>
</dbReference>
<evidence type="ECO:0000256" key="1">
    <source>
        <dbReference type="ARBA" id="ARBA00004611"/>
    </source>
</evidence>
<proteinExistence type="inferred from homology"/>
<evidence type="ECO:0000256" key="7">
    <source>
        <dbReference type="ARBA" id="ARBA00023273"/>
    </source>
</evidence>
<dbReference type="STRING" id="988480.A0A075AW87"/>
<dbReference type="PANTHER" id="PTHR22069">
    <property type="entry name" value="MITOCHONDRIAL RIBOSOMAL PROTEIN S18"/>
    <property type="match status" value="1"/>
</dbReference>
<dbReference type="OMA" id="TFYHVPN"/>
<evidence type="ECO:0000256" key="9">
    <source>
        <dbReference type="ARBA" id="ARBA00038319"/>
    </source>
</evidence>
<dbReference type="PANTHER" id="PTHR22069:SF0">
    <property type="entry name" value="RADIAL SPOKE HEAD PROTEIN 9 HOMOLOG"/>
    <property type="match status" value="1"/>
</dbReference>
<name>A0A075AW87_ROZAC</name>
<dbReference type="GO" id="GO:0035082">
    <property type="term" value="P:axoneme assembly"/>
    <property type="evidence" value="ECO:0007669"/>
    <property type="project" value="InterPro"/>
</dbReference>
<organism evidence="11 13">
    <name type="scientific">Rozella allomycis (strain CSF55)</name>
    <dbReference type="NCBI Taxonomy" id="988480"/>
    <lineage>
        <taxon>Eukaryota</taxon>
        <taxon>Fungi</taxon>
        <taxon>Fungi incertae sedis</taxon>
        <taxon>Cryptomycota</taxon>
        <taxon>Cryptomycota incertae sedis</taxon>
        <taxon>Rozella</taxon>
    </lineage>
</organism>
<dbReference type="GO" id="GO:0044458">
    <property type="term" value="P:motile cilium assembly"/>
    <property type="evidence" value="ECO:0007669"/>
    <property type="project" value="TreeGrafter"/>
</dbReference>